<dbReference type="HOGENOM" id="CLU_1339392_0_0_1"/>
<dbReference type="Gramene" id="OMERI10G04810.1">
    <property type="protein sequence ID" value="OMERI10G04810.1"/>
    <property type="gene ID" value="OMERI10G04810"/>
</dbReference>
<keyword evidence="2" id="KW-1185">Reference proteome</keyword>
<sequence length="205" mass="23003">MSGSQLQGDMDGVLRGCVQGAPAIHRACHTIGHDGLSYELLVLLSGLLPNPKLETSMLSICLNTGSLMFMVPFGLCTAIRAYHHLHDDFATQLWGYMYNNEAEVVKYIARMIPVLATSFFMIFTANREHRSVTLFENTISSEFYQHLFKKLRNPQMKSKSLYYRHINQVQMSNGTNIVKSSISKPCDLTCGHNTEKANQSTATCM</sequence>
<reference evidence="1" key="2">
    <citation type="submission" date="2018-05" db="EMBL/GenBank/DDBJ databases">
        <title>OmerRS3 (Oryza meridionalis Reference Sequence Version 3).</title>
        <authorList>
            <person name="Zhang J."/>
            <person name="Kudrna D."/>
            <person name="Lee S."/>
            <person name="Talag J."/>
            <person name="Welchert J."/>
            <person name="Wing R.A."/>
        </authorList>
    </citation>
    <scope>NUCLEOTIDE SEQUENCE [LARGE SCALE GENOMIC DNA]</scope>
    <source>
        <strain evidence="1">cv. OR44</strain>
    </source>
</reference>
<evidence type="ECO:0000313" key="2">
    <source>
        <dbReference type="Proteomes" id="UP000008021"/>
    </source>
</evidence>
<organism evidence="1">
    <name type="scientific">Oryza meridionalis</name>
    <dbReference type="NCBI Taxonomy" id="40149"/>
    <lineage>
        <taxon>Eukaryota</taxon>
        <taxon>Viridiplantae</taxon>
        <taxon>Streptophyta</taxon>
        <taxon>Embryophyta</taxon>
        <taxon>Tracheophyta</taxon>
        <taxon>Spermatophyta</taxon>
        <taxon>Magnoliopsida</taxon>
        <taxon>Liliopsida</taxon>
        <taxon>Poales</taxon>
        <taxon>Poaceae</taxon>
        <taxon>BOP clade</taxon>
        <taxon>Oryzoideae</taxon>
        <taxon>Oryzeae</taxon>
        <taxon>Oryzinae</taxon>
        <taxon>Oryza</taxon>
    </lineage>
</organism>
<dbReference type="Proteomes" id="UP000008021">
    <property type="component" value="Chromosome 10"/>
</dbReference>
<dbReference type="EnsemblPlants" id="OMERI10G04810.1">
    <property type="protein sequence ID" value="OMERI10G04810.1"/>
    <property type="gene ID" value="OMERI10G04810"/>
</dbReference>
<dbReference type="PANTHER" id="PTHR11206">
    <property type="entry name" value="MULTIDRUG RESISTANCE PROTEIN"/>
    <property type="match status" value="1"/>
</dbReference>
<proteinExistence type="predicted"/>
<dbReference type="AlphaFoldDB" id="A0A0E0EWU3"/>
<protein>
    <submittedName>
        <fullName evidence="1">Uncharacterized protein</fullName>
    </submittedName>
</protein>
<name>A0A0E0EWU3_9ORYZ</name>
<reference evidence="1" key="1">
    <citation type="submission" date="2015-04" db="UniProtKB">
        <authorList>
            <consortium name="EnsemblPlants"/>
        </authorList>
    </citation>
    <scope>IDENTIFICATION</scope>
</reference>
<accession>A0A0E0EWU3</accession>
<evidence type="ECO:0000313" key="1">
    <source>
        <dbReference type="EnsemblPlants" id="OMERI10G04810.1"/>
    </source>
</evidence>